<keyword evidence="10" id="KW-1185">Reference proteome</keyword>
<feature type="transmembrane region" description="Helical" evidence="7">
    <location>
        <begin position="273"/>
        <end position="293"/>
    </location>
</feature>
<evidence type="ECO:0000259" key="8">
    <source>
        <dbReference type="PROSITE" id="PS50850"/>
    </source>
</evidence>
<feature type="transmembrane region" description="Helical" evidence="7">
    <location>
        <begin position="239"/>
        <end position="261"/>
    </location>
</feature>
<gene>
    <name evidence="9" type="ORF">STEHIDRAFT_135698</name>
</gene>
<dbReference type="InterPro" id="IPR011701">
    <property type="entry name" value="MFS"/>
</dbReference>
<feature type="transmembrane region" description="Helical" evidence="7">
    <location>
        <begin position="510"/>
        <end position="531"/>
    </location>
</feature>
<dbReference type="PROSITE" id="PS50850">
    <property type="entry name" value="MFS"/>
    <property type="match status" value="1"/>
</dbReference>
<dbReference type="OMA" id="WFRGKKG"/>
<keyword evidence="4 7" id="KW-1133">Transmembrane helix</keyword>
<accession>R7RXF8</accession>
<sequence>MTTALPTLPRASLTTNSFEEKENGDLPIQSPSNDYIPPLGQPLDDGTDRVFQGVTNRWLDEIATQPSVFDDPLTLEVYRPPPQYENAHRFDPLARWTWREEKAIVRKIDWRVMAWAFVMFASLDLDRSNISQANSDNLLGDLGMTTNDYNIGFMLFRLAFFCAELPSQLISKRVGPDVWIPTQMVLWSIVSCSQFWITGKSTFLATRALLGLLQGGFIPDVVLYLSYFYTKRELPMRLAFFWVSNYLAEIVGAFMATGILQLRGLHGKSGWRYLFLIEGLITLIIGVASFFMMPPGPTQTRTWYRPNGWFTEREEIIVVNRVLRDDPTKSDMHNRQGLSMKMIFWSLCDWQLWPLYILGLTFGIPTSPPQQYMTLTLKNLGFTTIQTNLLTIPASVLGVIGMLTVTFVSERMNSRVIPTVFQQIWVLPLVISLESFTSQTSQWVYYAVVFLVVGYPYAHPVQVAWASRNSYSVRTRTVSASAYNMFVQLSSVISSNIYRADDKPLYKRGNLVLIVVCVFNICFYAFTFFFYRTINRRRDAIWASMTPEEQADYVENTKDEGNKRLDFRFAY</sequence>
<dbReference type="InterPro" id="IPR036259">
    <property type="entry name" value="MFS_trans_sf"/>
</dbReference>
<name>R7RXF8_STEHR</name>
<dbReference type="AlphaFoldDB" id="R7RXF8"/>
<evidence type="ECO:0000256" key="7">
    <source>
        <dbReference type="SAM" id="Phobius"/>
    </source>
</evidence>
<organism evidence="9 10">
    <name type="scientific">Stereum hirsutum (strain FP-91666)</name>
    <name type="common">White-rot fungus</name>
    <dbReference type="NCBI Taxonomy" id="721885"/>
    <lineage>
        <taxon>Eukaryota</taxon>
        <taxon>Fungi</taxon>
        <taxon>Dikarya</taxon>
        <taxon>Basidiomycota</taxon>
        <taxon>Agaricomycotina</taxon>
        <taxon>Agaricomycetes</taxon>
        <taxon>Russulales</taxon>
        <taxon>Stereaceae</taxon>
        <taxon>Stereum</taxon>
    </lineage>
</organism>
<dbReference type="InterPro" id="IPR020846">
    <property type="entry name" value="MFS_dom"/>
</dbReference>
<dbReference type="eggNOG" id="KOG2533">
    <property type="taxonomic scope" value="Eukaryota"/>
</dbReference>
<dbReference type="SUPFAM" id="SSF103473">
    <property type="entry name" value="MFS general substrate transporter"/>
    <property type="match status" value="1"/>
</dbReference>
<proteinExistence type="predicted"/>
<dbReference type="RefSeq" id="XP_007311345.1">
    <property type="nucleotide sequence ID" value="XM_007311283.1"/>
</dbReference>
<dbReference type="OrthoDB" id="1935484at2759"/>
<reference evidence="10" key="1">
    <citation type="journal article" date="2012" name="Science">
        <title>The Paleozoic origin of enzymatic lignin decomposition reconstructed from 31 fungal genomes.</title>
        <authorList>
            <person name="Floudas D."/>
            <person name="Binder M."/>
            <person name="Riley R."/>
            <person name="Barry K."/>
            <person name="Blanchette R.A."/>
            <person name="Henrissat B."/>
            <person name="Martinez A.T."/>
            <person name="Otillar R."/>
            <person name="Spatafora J.W."/>
            <person name="Yadav J.S."/>
            <person name="Aerts A."/>
            <person name="Benoit I."/>
            <person name="Boyd A."/>
            <person name="Carlson A."/>
            <person name="Copeland A."/>
            <person name="Coutinho P.M."/>
            <person name="de Vries R.P."/>
            <person name="Ferreira P."/>
            <person name="Findley K."/>
            <person name="Foster B."/>
            <person name="Gaskell J."/>
            <person name="Glotzer D."/>
            <person name="Gorecki P."/>
            <person name="Heitman J."/>
            <person name="Hesse C."/>
            <person name="Hori C."/>
            <person name="Igarashi K."/>
            <person name="Jurgens J.A."/>
            <person name="Kallen N."/>
            <person name="Kersten P."/>
            <person name="Kohler A."/>
            <person name="Kuees U."/>
            <person name="Kumar T.K.A."/>
            <person name="Kuo A."/>
            <person name="LaButti K."/>
            <person name="Larrondo L.F."/>
            <person name="Lindquist E."/>
            <person name="Ling A."/>
            <person name="Lombard V."/>
            <person name="Lucas S."/>
            <person name="Lundell T."/>
            <person name="Martin R."/>
            <person name="McLaughlin D.J."/>
            <person name="Morgenstern I."/>
            <person name="Morin E."/>
            <person name="Murat C."/>
            <person name="Nagy L.G."/>
            <person name="Nolan M."/>
            <person name="Ohm R.A."/>
            <person name="Patyshakuliyeva A."/>
            <person name="Rokas A."/>
            <person name="Ruiz-Duenas F.J."/>
            <person name="Sabat G."/>
            <person name="Salamov A."/>
            <person name="Samejima M."/>
            <person name="Schmutz J."/>
            <person name="Slot J.C."/>
            <person name="St John F."/>
            <person name="Stenlid J."/>
            <person name="Sun H."/>
            <person name="Sun S."/>
            <person name="Syed K."/>
            <person name="Tsang A."/>
            <person name="Wiebenga A."/>
            <person name="Young D."/>
            <person name="Pisabarro A."/>
            <person name="Eastwood D.C."/>
            <person name="Martin F."/>
            <person name="Cullen D."/>
            <person name="Grigoriev I.V."/>
            <person name="Hibbett D.S."/>
        </authorList>
    </citation>
    <scope>NUCLEOTIDE SEQUENCE [LARGE SCALE GENOMIC DNA]</scope>
    <source>
        <strain evidence="10">FP-91666</strain>
    </source>
</reference>
<dbReference type="FunFam" id="1.20.1250.20:FF:000106">
    <property type="entry name" value="MFS transporter, putative"/>
    <property type="match status" value="1"/>
</dbReference>
<dbReference type="EMBL" id="JH687403">
    <property type="protein sequence ID" value="EIM79550.1"/>
    <property type="molecule type" value="Genomic_DNA"/>
</dbReference>
<feature type="transmembrane region" description="Helical" evidence="7">
    <location>
        <begin position="342"/>
        <end position="365"/>
    </location>
</feature>
<feature type="transmembrane region" description="Helical" evidence="7">
    <location>
        <begin position="209"/>
        <end position="227"/>
    </location>
</feature>
<dbReference type="Gene3D" id="1.20.1250.20">
    <property type="entry name" value="MFS general substrate transporter like domains"/>
    <property type="match status" value="2"/>
</dbReference>
<evidence type="ECO:0000256" key="5">
    <source>
        <dbReference type="ARBA" id="ARBA00023136"/>
    </source>
</evidence>
<dbReference type="GeneID" id="18798463"/>
<comment type="subcellular location">
    <subcellularLocation>
        <location evidence="1">Membrane</location>
        <topology evidence="1">Multi-pass membrane protein</topology>
    </subcellularLocation>
</comment>
<dbReference type="Proteomes" id="UP000053927">
    <property type="component" value="Unassembled WGS sequence"/>
</dbReference>
<dbReference type="PANTHER" id="PTHR43791:SF65">
    <property type="entry name" value="MAJOR FACILITATOR SUPERFAMILY (MFS) PROFILE DOMAIN-CONTAINING PROTEIN-RELATED"/>
    <property type="match status" value="1"/>
</dbReference>
<evidence type="ECO:0000313" key="9">
    <source>
        <dbReference type="EMBL" id="EIM79550.1"/>
    </source>
</evidence>
<dbReference type="Pfam" id="PF07690">
    <property type="entry name" value="MFS_1"/>
    <property type="match status" value="1"/>
</dbReference>
<feature type="region of interest" description="Disordered" evidence="6">
    <location>
        <begin position="1"/>
        <end position="33"/>
    </location>
</feature>
<dbReference type="GO" id="GO:0022857">
    <property type="term" value="F:transmembrane transporter activity"/>
    <property type="evidence" value="ECO:0007669"/>
    <property type="project" value="InterPro"/>
</dbReference>
<keyword evidence="2" id="KW-0813">Transport</keyword>
<keyword evidence="3 7" id="KW-0812">Transmembrane</keyword>
<evidence type="ECO:0000256" key="4">
    <source>
        <dbReference type="ARBA" id="ARBA00022989"/>
    </source>
</evidence>
<evidence type="ECO:0000256" key="6">
    <source>
        <dbReference type="SAM" id="MobiDB-lite"/>
    </source>
</evidence>
<keyword evidence="5 7" id="KW-0472">Membrane</keyword>
<protein>
    <submittedName>
        <fullName evidence="9">MFS general substrate transporter</fullName>
    </submittedName>
</protein>
<evidence type="ECO:0000256" key="2">
    <source>
        <dbReference type="ARBA" id="ARBA00022448"/>
    </source>
</evidence>
<evidence type="ECO:0000256" key="1">
    <source>
        <dbReference type="ARBA" id="ARBA00004141"/>
    </source>
</evidence>
<feature type="domain" description="Major facilitator superfamily (MFS) profile" evidence="8">
    <location>
        <begin position="112"/>
        <end position="535"/>
    </location>
</feature>
<dbReference type="KEGG" id="shs:STEHIDRAFT_135698"/>
<evidence type="ECO:0000256" key="3">
    <source>
        <dbReference type="ARBA" id="ARBA00022692"/>
    </source>
</evidence>
<feature type="transmembrane region" description="Helical" evidence="7">
    <location>
        <begin position="385"/>
        <end position="408"/>
    </location>
</feature>
<evidence type="ECO:0000313" key="10">
    <source>
        <dbReference type="Proteomes" id="UP000053927"/>
    </source>
</evidence>
<dbReference type="PANTHER" id="PTHR43791">
    <property type="entry name" value="PERMEASE-RELATED"/>
    <property type="match status" value="1"/>
</dbReference>
<feature type="transmembrane region" description="Helical" evidence="7">
    <location>
        <begin position="443"/>
        <end position="466"/>
    </location>
</feature>
<dbReference type="GO" id="GO:0016020">
    <property type="term" value="C:membrane"/>
    <property type="evidence" value="ECO:0007669"/>
    <property type="project" value="UniProtKB-SubCell"/>
</dbReference>